<evidence type="ECO:0000313" key="2">
    <source>
        <dbReference type="Proteomes" id="UP000297613"/>
    </source>
</evidence>
<organism evidence="1 2">
    <name type="scientific">Leptospira yasudae</name>
    <dbReference type="NCBI Taxonomy" id="2202201"/>
    <lineage>
        <taxon>Bacteria</taxon>
        <taxon>Pseudomonadati</taxon>
        <taxon>Spirochaetota</taxon>
        <taxon>Spirochaetia</taxon>
        <taxon>Leptospirales</taxon>
        <taxon>Leptospiraceae</taxon>
        <taxon>Leptospira</taxon>
    </lineage>
</organism>
<evidence type="ECO:0000313" key="1">
    <source>
        <dbReference type="EMBL" id="TGL89524.1"/>
    </source>
</evidence>
<comment type="caution">
    <text evidence="1">The sequence shown here is derived from an EMBL/GenBank/DDBJ whole genome shotgun (WGS) entry which is preliminary data.</text>
</comment>
<protein>
    <recommendedName>
        <fullName evidence="3">Glycosyl transferase</fullName>
    </recommendedName>
</protein>
<dbReference type="AlphaFoldDB" id="A0A6N4QJR9"/>
<dbReference type="SUPFAM" id="SSF53448">
    <property type="entry name" value="Nucleotide-diphospho-sugar transferases"/>
    <property type="match status" value="1"/>
</dbReference>
<proteinExistence type="predicted"/>
<accession>A0A6N4QJR9</accession>
<sequence length="360" mass="42949">MSELEDEALIRIKPTRTRQEYCWTCTPSTILYCIERFDLPHCTYLDADTYFFSDPDILINEAGNEYPVIITDHRYAEEYDNSVLSGKYCVQFMYFKNSPAGLEVLKDWRNDCIEWCYARCEDGKFGDQKYLDDWVSRYPETIWELQNIGGGVAPWNVKKYDIYLDDSKLMIRDIRNQETRRLVFYHFHGFRFNDNGEWYFDGDYQISDFVLSHIYKSYLTRLYRLSEEFPEIAAITDLPGIFSRFKSDYFEMAILSRLNITDRLLFRSSYIKKNECFVLMDGLSSVEKKRLTLLSIEALCNLLNSDIGYIQQYHNARYYKDALRAREKRTKKALILDILLDLPFFQWIPRLLGHENYKVL</sequence>
<dbReference type="Proteomes" id="UP000297613">
    <property type="component" value="Unassembled WGS sequence"/>
</dbReference>
<reference evidence="1 2" key="1">
    <citation type="journal article" date="2019" name="PLoS Negl. Trop. Dis.">
        <title>Revisiting the worldwide diversity of Leptospira species in the environment.</title>
        <authorList>
            <person name="Vincent A.T."/>
            <person name="Schiettekatte O."/>
            <person name="Bourhy P."/>
            <person name="Veyrier F.J."/>
            <person name="Picardeau M."/>
        </authorList>
    </citation>
    <scope>NUCLEOTIDE SEQUENCE [LARGE SCALE GENOMIC DNA]</scope>
    <source>
        <strain evidence="1 2">201702445</strain>
    </source>
</reference>
<name>A0A6N4QJR9_9LEPT</name>
<dbReference type="EMBL" id="RQGM01000006">
    <property type="protein sequence ID" value="TGL89524.1"/>
    <property type="molecule type" value="Genomic_DNA"/>
</dbReference>
<gene>
    <name evidence="1" type="ORF">EHQ83_01040</name>
</gene>
<evidence type="ECO:0008006" key="3">
    <source>
        <dbReference type="Google" id="ProtNLM"/>
    </source>
</evidence>
<dbReference type="InterPro" id="IPR029044">
    <property type="entry name" value="Nucleotide-diphossugar_trans"/>
</dbReference>
<dbReference type="RefSeq" id="WP_135750115.1">
    <property type="nucleotide sequence ID" value="NZ_RQGK01000015.1"/>
</dbReference>